<dbReference type="KEGG" id="hdi:HDIA_2000"/>
<keyword evidence="2" id="KW-1185">Reference proteome</keyword>
<dbReference type="InterPro" id="IPR009734">
    <property type="entry name" value="Myoviridae_GpU"/>
</dbReference>
<organism evidence="1 2">
    <name type="scientific">Hartmannibacter diazotrophicus</name>
    <dbReference type="NCBI Taxonomy" id="1482074"/>
    <lineage>
        <taxon>Bacteria</taxon>
        <taxon>Pseudomonadati</taxon>
        <taxon>Pseudomonadota</taxon>
        <taxon>Alphaproteobacteria</taxon>
        <taxon>Hyphomicrobiales</taxon>
        <taxon>Pleomorphomonadaceae</taxon>
        <taxon>Hartmannibacter</taxon>
    </lineage>
</organism>
<dbReference type="RefSeq" id="WP_099556040.1">
    <property type="nucleotide sequence ID" value="NZ_LT960614.1"/>
</dbReference>
<name>A0A2C9D712_9HYPH</name>
<dbReference type="EMBL" id="LT960614">
    <property type="protein sequence ID" value="SON55541.1"/>
    <property type="molecule type" value="Genomic_DNA"/>
</dbReference>
<proteinExistence type="predicted"/>
<dbReference type="OrthoDB" id="7678146at2"/>
<sequence>MLYILGALVFDTRPFNADSFERSSSADIVAKGTMGGLQTHEFMGEGDEEITLTGRLLPFRTGGLTELEIAREMSRQGTQMPLMRGDGLRLGWYAINALDERHDDLMRGGVGFTVDYRLRLVKTGNSAAISEAGLIVGLLNLFGVI</sequence>
<accession>A0A2C9D712</accession>
<reference evidence="2" key="1">
    <citation type="submission" date="2017-09" db="EMBL/GenBank/DDBJ databases">
        <title>Genome sequence of Nannocystis excedens DSM 71.</title>
        <authorList>
            <person name="Blom J."/>
        </authorList>
    </citation>
    <scope>NUCLEOTIDE SEQUENCE [LARGE SCALE GENOMIC DNA]</scope>
    <source>
        <strain evidence="2">type strain: E19</strain>
    </source>
</reference>
<dbReference type="Pfam" id="PF06995">
    <property type="entry name" value="Phage_P2_GpU"/>
    <property type="match status" value="1"/>
</dbReference>
<dbReference type="Proteomes" id="UP000223606">
    <property type="component" value="Chromosome 1"/>
</dbReference>
<evidence type="ECO:0000313" key="2">
    <source>
        <dbReference type="Proteomes" id="UP000223606"/>
    </source>
</evidence>
<gene>
    <name evidence="1" type="ORF">HDIA_2000</name>
</gene>
<dbReference type="AlphaFoldDB" id="A0A2C9D712"/>
<evidence type="ECO:0000313" key="1">
    <source>
        <dbReference type="EMBL" id="SON55541.1"/>
    </source>
</evidence>
<protein>
    <submittedName>
        <fullName evidence="1">Phage protein U</fullName>
    </submittedName>
</protein>